<feature type="signal peptide" evidence="2">
    <location>
        <begin position="1"/>
        <end position="24"/>
    </location>
</feature>
<organism evidence="3 4">
    <name type="scientific">Nesterenkonia jeotgali</name>
    <dbReference type="NCBI Taxonomy" id="317018"/>
    <lineage>
        <taxon>Bacteria</taxon>
        <taxon>Bacillati</taxon>
        <taxon>Actinomycetota</taxon>
        <taxon>Actinomycetes</taxon>
        <taxon>Micrococcales</taxon>
        <taxon>Micrococcaceae</taxon>
        <taxon>Nesterenkonia</taxon>
    </lineage>
</organism>
<protein>
    <recommendedName>
        <fullName evidence="5">Secreted protein</fullName>
    </recommendedName>
</protein>
<comment type="caution">
    <text evidence="3">The sequence shown here is derived from an EMBL/GenBank/DDBJ whole genome shotgun (WGS) entry which is preliminary data.</text>
</comment>
<evidence type="ECO:0000256" key="1">
    <source>
        <dbReference type="SAM" id="MobiDB-lite"/>
    </source>
</evidence>
<proteinExistence type="predicted"/>
<sequence>MRSTTLSKTTALSAALLLALTACGDDDNDEAGGGGEEQAAENGDSGDAEAIFDFTAGFHEPVWGPEDEILVEIPSDLLQADDAYREDRVLDAVIVRAAEHPDAQCAVEIEYLYADGVEDELESGDWEEAISWDEITLIADDYADTPVEYRHASALGLTTVSPSDDYDGDQLSDDLQTAVLPVDCAASSGDSSSVVEIQFNRIEWHEEVVAVPEEGDAPDGEEASVDEDYDPYTDGGYTPPRAMLGNFAEADINVDSEGQLHIVRSHINGWQLDANDNWITD</sequence>
<dbReference type="PROSITE" id="PS51257">
    <property type="entry name" value="PROKAR_LIPOPROTEIN"/>
    <property type="match status" value="1"/>
</dbReference>
<reference evidence="3 4" key="1">
    <citation type="submission" date="2020-08" db="EMBL/GenBank/DDBJ databases">
        <title>Sequencing the genomes of 1000 actinobacteria strains.</title>
        <authorList>
            <person name="Klenk H.-P."/>
        </authorList>
    </citation>
    <scope>NUCLEOTIDE SEQUENCE [LARGE SCALE GENOMIC DNA]</scope>
    <source>
        <strain evidence="3 4">DSM 19081</strain>
    </source>
</reference>
<feature type="compositionally biased region" description="Acidic residues" evidence="1">
    <location>
        <begin position="213"/>
        <end position="231"/>
    </location>
</feature>
<dbReference type="EMBL" id="JACJIH010000001">
    <property type="protein sequence ID" value="MBA8921341.1"/>
    <property type="molecule type" value="Genomic_DNA"/>
</dbReference>
<evidence type="ECO:0000313" key="4">
    <source>
        <dbReference type="Proteomes" id="UP000546252"/>
    </source>
</evidence>
<gene>
    <name evidence="3" type="ORF">HNR24_001274</name>
</gene>
<name>A0A839FRV2_9MICC</name>
<dbReference type="Proteomes" id="UP000546252">
    <property type="component" value="Unassembled WGS sequence"/>
</dbReference>
<feature type="region of interest" description="Disordered" evidence="1">
    <location>
        <begin position="26"/>
        <end position="46"/>
    </location>
</feature>
<dbReference type="RefSeq" id="WP_182495356.1">
    <property type="nucleotide sequence ID" value="NZ_BAAAKT010000004.1"/>
</dbReference>
<evidence type="ECO:0008006" key="5">
    <source>
        <dbReference type="Google" id="ProtNLM"/>
    </source>
</evidence>
<feature type="chain" id="PRO_5032570042" description="Secreted protein" evidence="2">
    <location>
        <begin position="25"/>
        <end position="281"/>
    </location>
</feature>
<dbReference type="AlphaFoldDB" id="A0A839FRV2"/>
<accession>A0A839FRV2</accession>
<feature type="region of interest" description="Disordered" evidence="1">
    <location>
        <begin position="212"/>
        <end position="231"/>
    </location>
</feature>
<evidence type="ECO:0000256" key="2">
    <source>
        <dbReference type="SAM" id="SignalP"/>
    </source>
</evidence>
<keyword evidence="2" id="KW-0732">Signal</keyword>
<evidence type="ECO:0000313" key="3">
    <source>
        <dbReference type="EMBL" id="MBA8921341.1"/>
    </source>
</evidence>